<gene>
    <name evidence="1" type="ORF">EB796_002442</name>
</gene>
<dbReference type="EMBL" id="VXIV02000288">
    <property type="protein sequence ID" value="KAF6039247.1"/>
    <property type="molecule type" value="Genomic_DNA"/>
</dbReference>
<keyword evidence="2" id="KW-1185">Reference proteome</keyword>
<organism evidence="1 2">
    <name type="scientific">Bugula neritina</name>
    <name type="common">Brown bryozoan</name>
    <name type="synonym">Sertularia neritina</name>
    <dbReference type="NCBI Taxonomy" id="10212"/>
    <lineage>
        <taxon>Eukaryota</taxon>
        <taxon>Metazoa</taxon>
        <taxon>Spiralia</taxon>
        <taxon>Lophotrochozoa</taxon>
        <taxon>Bryozoa</taxon>
        <taxon>Gymnolaemata</taxon>
        <taxon>Cheilostomatida</taxon>
        <taxon>Flustrina</taxon>
        <taxon>Buguloidea</taxon>
        <taxon>Bugulidae</taxon>
        <taxon>Bugula</taxon>
    </lineage>
</organism>
<protein>
    <submittedName>
        <fullName evidence="1">Uncharacterized protein</fullName>
    </submittedName>
</protein>
<proteinExistence type="predicted"/>
<dbReference type="Proteomes" id="UP000593567">
    <property type="component" value="Unassembled WGS sequence"/>
</dbReference>
<reference evidence="1" key="1">
    <citation type="submission" date="2020-06" db="EMBL/GenBank/DDBJ databases">
        <title>Draft genome of Bugula neritina, a colonial animal packing powerful symbionts and potential medicines.</title>
        <authorList>
            <person name="Rayko M."/>
        </authorList>
    </citation>
    <scope>NUCLEOTIDE SEQUENCE [LARGE SCALE GENOMIC DNA]</scope>
    <source>
        <strain evidence="1">Kwan_BN1</strain>
    </source>
</reference>
<sequence>MAEPSDFKALAGQIGSIVTRLRRNVAKNTTGGTTTGTSVKSTIGYVRWSAQNDEASSDGVPTQEPEISLDPAETEKDCATDSSSRAMTLCTKVSCLILNIRVAVLP</sequence>
<dbReference type="AlphaFoldDB" id="A0A7J7KM73"/>
<comment type="caution">
    <text evidence="1">The sequence shown here is derived from an EMBL/GenBank/DDBJ whole genome shotgun (WGS) entry which is preliminary data.</text>
</comment>
<evidence type="ECO:0000313" key="1">
    <source>
        <dbReference type="EMBL" id="KAF6039247.1"/>
    </source>
</evidence>
<accession>A0A7J7KM73</accession>
<name>A0A7J7KM73_BUGNE</name>
<evidence type="ECO:0000313" key="2">
    <source>
        <dbReference type="Proteomes" id="UP000593567"/>
    </source>
</evidence>